<reference evidence="3" key="3">
    <citation type="submission" date="2023-01" db="EMBL/GenBank/DDBJ databases">
        <title>Human gut microbiome strain richness.</title>
        <authorList>
            <person name="Chen-Liaw A."/>
        </authorList>
    </citation>
    <scope>NUCLEOTIDE SEQUENCE</scope>
    <source>
        <strain evidence="3">RTP21484st1_B7_RTP21484_190118</strain>
    </source>
</reference>
<dbReference type="Proteomes" id="UP000283426">
    <property type="component" value="Unassembled WGS sequence"/>
</dbReference>
<evidence type="ECO:0000313" key="7">
    <source>
        <dbReference type="Proteomes" id="UP000283426"/>
    </source>
</evidence>
<sequence length="80" mass="9181">MDTTELLEILNGIFRKVLKRDDITLTESTTAHDVDGWDSLTNMVLITEIENKFGVRFSFREIVKLKNVGDLCHTIKNKAK</sequence>
<protein>
    <submittedName>
        <fullName evidence="4">Acyl carrier protein</fullName>
    </submittedName>
</protein>
<dbReference type="EMBL" id="JAKNDN010000025">
    <property type="protein sequence ID" value="MCG4960783.1"/>
    <property type="molecule type" value="Genomic_DNA"/>
</dbReference>
<accession>A0A1Y3YPL5</accession>
<dbReference type="RefSeq" id="WP_013611724.1">
    <property type="nucleotide sequence ID" value="NZ_CABJFF010000002.1"/>
</dbReference>
<evidence type="ECO:0000313" key="3">
    <source>
        <dbReference type="EMBL" id="MDB9223999.1"/>
    </source>
</evidence>
<evidence type="ECO:0000313" key="9">
    <source>
        <dbReference type="Proteomes" id="UP000284434"/>
    </source>
</evidence>
<feature type="domain" description="Carrier" evidence="1">
    <location>
        <begin position="1"/>
        <end position="79"/>
    </location>
</feature>
<dbReference type="EMBL" id="QRYC01000008">
    <property type="protein sequence ID" value="RGU56791.1"/>
    <property type="molecule type" value="Genomic_DNA"/>
</dbReference>
<evidence type="ECO:0000259" key="1">
    <source>
        <dbReference type="PROSITE" id="PS50075"/>
    </source>
</evidence>
<comment type="caution">
    <text evidence="4">The sequence shown here is derived from an EMBL/GenBank/DDBJ whole genome shotgun (WGS) entry which is preliminary data.</text>
</comment>
<dbReference type="AlphaFoldDB" id="A0A1Y3YPL5"/>
<name>A0A1Y3YPL5_9BACT</name>
<reference evidence="7 8" key="1">
    <citation type="submission" date="2018-08" db="EMBL/GenBank/DDBJ databases">
        <title>A genome reference for cultivated species of the human gut microbiota.</title>
        <authorList>
            <person name="Zou Y."/>
            <person name="Xue W."/>
            <person name="Luo G."/>
        </authorList>
    </citation>
    <scope>NUCLEOTIDE SEQUENCE [LARGE SCALE GENOMIC DNA]</scope>
    <source>
        <strain evidence="5 7">AF14-6AC</strain>
        <strain evidence="4 8">AF16-14</strain>
        <strain evidence="6 9">OF03-11</strain>
    </source>
</reference>
<evidence type="ECO:0000313" key="8">
    <source>
        <dbReference type="Proteomes" id="UP000284243"/>
    </source>
</evidence>
<dbReference type="InterPro" id="IPR009081">
    <property type="entry name" value="PP-bd_ACP"/>
</dbReference>
<evidence type="ECO:0000313" key="5">
    <source>
        <dbReference type="EMBL" id="RGV19739.1"/>
    </source>
</evidence>
<dbReference type="EMBL" id="JAQMRD010000018">
    <property type="protein sequence ID" value="MDB9223999.1"/>
    <property type="molecule type" value="Genomic_DNA"/>
</dbReference>
<dbReference type="Proteomes" id="UP001199750">
    <property type="component" value="Unassembled WGS sequence"/>
</dbReference>
<dbReference type="Gene3D" id="1.10.1200.10">
    <property type="entry name" value="ACP-like"/>
    <property type="match status" value="1"/>
</dbReference>
<dbReference type="EMBL" id="QSCO01000008">
    <property type="protein sequence ID" value="RGY07474.1"/>
    <property type="molecule type" value="Genomic_DNA"/>
</dbReference>
<evidence type="ECO:0000313" key="6">
    <source>
        <dbReference type="EMBL" id="RGY07474.1"/>
    </source>
</evidence>
<dbReference type="Proteomes" id="UP000284434">
    <property type="component" value="Unassembled WGS sequence"/>
</dbReference>
<evidence type="ECO:0000313" key="2">
    <source>
        <dbReference type="EMBL" id="MCG4960783.1"/>
    </source>
</evidence>
<evidence type="ECO:0000313" key="4">
    <source>
        <dbReference type="EMBL" id="RGU56791.1"/>
    </source>
</evidence>
<dbReference type="EMBL" id="QRYW01000046">
    <property type="protein sequence ID" value="RGV19739.1"/>
    <property type="molecule type" value="Genomic_DNA"/>
</dbReference>
<organism evidence="4 8">
    <name type="scientific">Odoribacter splanchnicus</name>
    <dbReference type="NCBI Taxonomy" id="28118"/>
    <lineage>
        <taxon>Bacteria</taxon>
        <taxon>Pseudomonadati</taxon>
        <taxon>Bacteroidota</taxon>
        <taxon>Bacteroidia</taxon>
        <taxon>Bacteroidales</taxon>
        <taxon>Odoribacteraceae</taxon>
        <taxon>Odoribacter</taxon>
    </lineage>
</organism>
<proteinExistence type="predicted"/>
<gene>
    <name evidence="5" type="ORF">DWW24_17485</name>
    <name evidence="4" type="ORF">DWW57_07945</name>
    <name evidence="6" type="ORF">DXA53_07410</name>
    <name evidence="2" type="ORF">L0P03_13115</name>
    <name evidence="3" type="ORF">PN645_13415</name>
</gene>
<dbReference type="OMA" id="AEDIDEW"/>
<dbReference type="InterPro" id="IPR036736">
    <property type="entry name" value="ACP-like_sf"/>
</dbReference>
<reference evidence="2" key="2">
    <citation type="submission" date="2022-01" db="EMBL/GenBank/DDBJ databases">
        <title>Collection of gut derived symbiotic bacterial strains cultured from healthy donors.</title>
        <authorList>
            <person name="Lin H."/>
            <person name="Kohout C."/>
            <person name="Waligurski E."/>
            <person name="Pamer E.G."/>
        </authorList>
    </citation>
    <scope>NUCLEOTIDE SEQUENCE</scope>
    <source>
        <strain evidence="2">DFI.1.149</strain>
    </source>
</reference>
<dbReference type="Proteomes" id="UP000284243">
    <property type="component" value="Unassembled WGS sequence"/>
</dbReference>
<dbReference type="PROSITE" id="PS50075">
    <property type="entry name" value="CARRIER"/>
    <property type="match status" value="1"/>
</dbReference>
<dbReference type="Pfam" id="PF00550">
    <property type="entry name" value="PP-binding"/>
    <property type="match status" value="1"/>
</dbReference>
<dbReference type="GeneID" id="61274711"/>
<dbReference type="Proteomes" id="UP001212263">
    <property type="component" value="Unassembled WGS sequence"/>
</dbReference>
<dbReference type="SUPFAM" id="SSF47336">
    <property type="entry name" value="ACP-like"/>
    <property type="match status" value="1"/>
</dbReference>